<feature type="compositionally biased region" description="Basic residues" evidence="1">
    <location>
        <begin position="51"/>
        <end position="60"/>
    </location>
</feature>
<evidence type="ECO:0000313" key="3">
    <source>
        <dbReference type="Proteomes" id="UP000028837"/>
    </source>
</evidence>
<gene>
    <name evidence="2" type="ORF">TGDOM2_400720</name>
</gene>
<dbReference type="EMBL" id="AHZU02001339">
    <property type="protein sequence ID" value="KFG33390.1"/>
    <property type="molecule type" value="Genomic_DNA"/>
</dbReference>
<feature type="compositionally biased region" description="Basic and acidic residues" evidence="1">
    <location>
        <begin position="61"/>
        <end position="70"/>
    </location>
</feature>
<dbReference type="VEuPathDB" id="ToxoDB:TGDOM2_400720"/>
<organism evidence="2 3">
    <name type="scientific">Toxoplasma gondii GAB2-2007-GAL-DOM2</name>
    <dbReference type="NCBI Taxonomy" id="1130820"/>
    <lineage>
        <taxon>Eukaryota</taxon>
        <taxon>Sar</taxon>
        <taxon>Alveolata</taxon>
        <taxon>Apicomplexa</taxon>
        <taxon>Conoidasida</taxon>
        <taxon>Coccidia</taxon>
        <taxon>Eucoccidiorida</taxon>
        <taxon>Eimeriorina</taxon>
        <taxon>Sarcocystidae</taxon>
        <taxon>Toxoplasma</taxon>
    </lineage>
</organism>
<protein>
    <submittedName>
        <fullName evidence="2">Uncharacterized protein</fullName>
    </submittedName>
</protein>
<feature type="compositionally biased region" description="Polar residues" evidence="1">
    <location>
        <begin position="99"/>
        <end position="109"/>
    </location>
</feature>
<feature type="region of interest" description="Disordered" evidence="1">
    <location>
        <begin position="50"/>
        <end position="172"/>
    </location>
</feature>
<name>A0A086JMM2_TOXGO</name>
<evidence type="ECO:0000256" key="1">
    <source>
        <dbReference type="SAM" id="MobiDB-lite"/>
    </source>
</evidence>
<dbReference type="Proteomes" id="UP000028837">
    <property type="component" value="Unassembled WGS sequence"/>
</dbReference>
<feature type="compositionally biased region" description="Basic and acidic residues" evidence="1">
    <location>
        <begin position="162"/>
        <end position="172"/>
    </location>
</feature>
<evidence type="ECO:0000313" key="2">
    <source>
        <dbReference type="EMBL" id="KFG33390.1"/>
    </source>
</evidence>
<feature type="compositionally biased region" description="Basic residues" evidence="1">
    <location>
        <begin position="113"/>
        <end position="129"/>
    </location>
</feature>
<sequence length="172" mass="19243">MRKESGEENSLSLSCLLAACADGSQHAQTAQTAEVYIQLRGLREAGVSLQRRTKSRRKRRREEIERKTAVERSLGCGLSRKSQSTGDLLPPQRPGVVQQCVQCEGSANGSARARLRKASRKRTTKKTPRKQTAETRSSPNRGPAGKTVAATQKKEKKKKREKKEEKKEERSR</sequence>
<comment type="caution">
    <text evidence="2">The sequence shown here is derived from an EMBL/GenBank/DDBJ whole genome shotgun (WGS) entry which is preliminary data.</text>
</comment>
<reference evidence="2 3" key="1">
    <citation type="submission" date="2014-02" db="EMBL/GenBank/DDBJ databases">
        <authorList>
            <person name="Sibley D."/>
            <person name="Venepally P."/>
            <person name="Karamycheva S."/>
            <person name="Hadjithomas M."/>
            <person name="Khan A."/>
            <person name="Brunk B."/>
            <person name="Roos D."/>
            <person name="Caler E."/>
            <person name="Lorenzi H."/>
        </authorList>
    </citation>
    <scope>NUCLEOTIDE SEQUENCE [LARGE SCALE GENOMIC DNA]</scope>
    <source>
        <strain evidence="2 3">GAB2-2007-GAL-DOM2</strain>
    </source>
</reference>
<accession>A0A086JMM2</accession>
<dbReference type="AlphaFoldDB" id="A0A086JMM2"/>
<dbReference type="PROSITE" id="PS51257">
    <property type="entry name" value="PROKAR_LIPOPROTEIN"/>
    <property type="match status" value="1"/>
</dbReference>
<proteinExistence type="predicted"/>